<dbReference type="EMBL" id="CP108264">
    <property type="protein sequence ID" value="WTU72610.1"/>
    <property type="molecule type" value="Genomic_DNA"/>
</dbReference>
<organism evidence="1">
    <name type="scientific">Streptomyces sp. NBC_00049</name>
    <dbReference type="NCBI Taxonomy" id="2903617"/>
    <lineage>
        <taxon>Bacteria</taxon>
        <taxon>Bacillati</taxon>
        <taxon>Actinomycetota</taxon>
        <taxon>Actinomycetes</taxon>
        <taxon>Kitasatosporales</taxon>
        <taxon>Streptomycetaceae</taxon>
        <taxon>Streptomyces</taxon>
    </lineage>
</organism>
<sequence length="291" mass="31242">MSPELITAIATLTGVALGIVGTLAAARIQAKGSLAQADATFRAAETTAVTQYSAVLVQLNRTAQRAAYSAFLEAAREFDRQLERAKDGSEQWSTNDSMHEPLRRLRVAFSAVEIEGPTSVLDAGEPINQAARALASIIDRHKQIIWAQNKLLVARLVGNPPALHASRLLEDLWGANRNLPTRMRGRLIISGDAYSCAVAVGAEAAAWVHAFDRARAALTQLVAGGVLTDQDVEDLLQEAGVHEDRVIDALSPHEDAFGSGVYSFTRAVRSHFSDTHPDLGNDRTLGETNAS</sequence>
<proteinExistence type="predicted"/>
<name>A0AAU2JIU6_9ACTN</name>
<dbReference type="AlphaFoldDB" id="A0AAU2JIU6"/>
<evidence type="ECO:0000313" key="1">
    <source>
        <dbReference type="EMBL" id="WTU72610.1"/>
    </source>
</evidence>
<reference evidence="1" key="1">
    <citation type="submission" date="2022-10" db="EMBL/GenBank/DDBJ databases">
        <title>The complete genomes of actinobacterial strains from the NBC collection.</title>
        <authorList>
            <person name="Joergensen T.S."/>
            <person name="Alvarez Arevalo M."/>
            <person name="Sterndorff E.B."/>
            <person name="Faurdal D."/>
            <person name="Vuksanovic O."/>
            <person name="Mourched A.-S."/>
            <person name="Charusanti P."/>
            <person name="Shaw S."/>
            <person name="Blin K."/>
            <person name="Weber T."/>
        </authorList>
    </citation>
    <scope>NUCLEOTIDE SEQUENCE</scope>
    <source>
        <strain evidence="1">NBC_00049</strain>
    </source>
</reference>
<protein>
    <submittedName>
        <fullName evidence="1">Uncharacterized protein</fullName>
    </submittedName>
</protein>
<gene>
    <name evidence="1" type="ORF">OG327_04225</name>
</gene>
<accession>A0AAU2JIU6</accession>